<feature type="region of interest" description="Disordered" evidence="1">
    <location>
        <begin position="44"/>
        <end position="64"/>
    </location>
</feature>
<sequence length="669" mass="71628">MRAYSGYGRTGSPGGSMPSSGFFASGALGSGGLGSGTLTMTLSHPSGAQGAGGPNNSRSRHTKPRRSSCRTACAVLGFGRVTGVYLFSCLACISVAVAFNTTGPSAYEYYVSCHGDGTVSHGFFLLLVAAQLFFIVLKWWRPQQSAWHWMGAVSGPERSSPPTGLVAAFPLETRTAVPSGKKGRLEQGDIHKGVDPAAVVVSAVRGSGVRTPGGHALPAAADAGDPSGSAAWMQGGFRLPAGARHAEDDLSQSAQSAQRGALKKGPDGARELTSSMGMAPMATDTGTSTATGIGTSSAGISKLFLEEAPDGEGYEDRQEYAAGLGDLESGRNGQVFCSGGGDRLVPSWRPTGICWNSTWVTMEYLIYGLGFYSAVLGWRVYGGATTSNFTTLRTCDHMNVLSFGADLPLVDSIVSDFAFLESYLALATTMLIVRKYRNPYWLSSYCGPGLMRHCPEALKTVFIFQALLQLAILATATGKIALCWMTGYGTPMQILSAFILVSVVMWTVTVLSHVLQTEQMNPPLLPTLEYHWLWAMICQAIIWFCGFLFYLSVYGVRCWPFLALHAAAWLGYVSITKKQTFPSMRQTTGVSCAHATGETGACVYSGTRWELEPLRLCELAISEADVFEQKKRSASAHQSKAICIVLPWYTCVHRSCLVLALRAVRTRYG</sequence>
<gene>
    <name evidence="3" type="ORF">BN1205_072130</name>
</gene>
<keyword evidence="2" id="KW-1133">Transmembrane helix</keyword>
<evidence type="ECO:0000256" key="1">
    <source>
        <dbReference type="SAM" id="MobiDB-lite"/>
    </source>
</evidence>
<feature type="transmembrane region" description="Helical" evidence="2">
    <location>
        <begin position="461"/>
        <end position="482"/>
    </location>
</feature>
<feature type="region of interest" description="Disordered" evidence="1">
    <location>
        <begin position="244"/>
        <end position="273"/>
    </location>
</feature>
<accession>A0A0F7V042</accession>
<feature type="transmembrane region" description="Helical" evidence="2">
    <location>
        <begin position="119"/>
        <end position="140"/>
    </location>
</feature>
<keyword evidence="2" id="KW-0472">Membrane</keyword>
<proteinExistence type="predicted"/>
<reference evidence="3" key="1">
    <citation type="journal article" date="2015" name="PLoS ONE">
        <title>Comprehensive Evaluation of Toxoplasma gondii VEG and Neospora caninum LIV Genomes with Tachyzoite Stage Transcriptome and Proteome Defines Novel Transcript Features.</title>
        <authorList>
            <person name="Ramaprasad A."/>
            <person name="Mourier T."/>
            <person name="Naeem R."/>
            <person name="Malas T.B."/>
            <person name="Moussa E."/>
            <person name="Panigrahi A."/>
            <person name="Vermont S.J."/>
            <person name="Otto T.D."/>
            <person name="Wastling J."/>
            <person name="Pain A."/>
        </authorList>
    </citation>
    <scope>NUCLEOTIDE SEQUENCE</scope>
    <source>
        <strain evidence="3">VEG</strain>
    </source>
</reference>
<feature type="transmembrane region" description="Helical" evidence="2">
    <location>
        <begin position="494"/>
        <end position="511"/>
    </location>
</feature>
<evidence type="ECO:0000256" key="2">
    <source>
        <dbReference type="SAM" id="Phobius"/>
    </source>
</evidence>
<name>A0A0F7V042_TOXGV</name>
<evidence type="ECO:0000313" key="3">
    <source>
        <dbReference type="EMBL" id="CEL74188.1"/>
    </source>
</evidence>
<feature type="transmembrane region" description="Helical" evidence="2">
    <location>
        <begin position="532"/>
        <end position="553"/>
    </location>
</feature>
<protein>
    <recommendedName>
        <fullName evidence="4">Transmembrane protein</fullName>
    </recommendedName>
</protein>
<feature type="transmembrane region" description="Helical" evidence="2">
    <location>
        <begin position="364"/>
        <end position="381"/>
    </location>
</feature>
<organism evidence="3">
    <name type="scientific">Toxoplasma gondii (strain ATCC 50861 / VEG)</name>
    <dbReference type="NCBI Taxonomy" id="432359"/>
    <lineage>
        <taxon>Eukaryota</taxon>
        <taxon>Sar</taxon>
        <taxon>Alveolata</taxon>
        <taxon>Apicomplexa</taxon>
        <taxon>Conoidasida</taxon>
        <taxon>Coccidia</taxon>
        <taxon>Eucoccidiorida</taxon>
        <taxon>Eimeriorina</taxon>
        <taxon>Sarcocystidae</taxon>
        <taxon>Toxoplasma</taxon>
    </lineage>
</organism>
<dbReference type="EMBL" id="LN714497">
    <property type="protein sequence ID" value="CEL74188.1"/>
    <property type="molecule type" value="Genomic_DNA"/>
</dbReference>
<dbReference type="AlphaFoldDB" id="A0A0F7V042"/>
<feature type="transmembrane region" description="Helical" evidence="2">
    <location>
        <begin position="73"/>
        <end position="99"/>
    </location>
</feature>
<evidence type="ECO:0008006" key="4">
    <source>
        <dbReference type="Google" id="ProtNLM"/>
    </source>
</evidence>
<keyword evidence="2" id="KW-0812">Transmembrane</keyword>